<dbReference type="InterPro" id="IPR036726">
    <property type="entry name" value="GTP1_OBG_dom_sf"/>
</dbReference>
<proteinExistence type="inferred from homology"/>
<reference evidence="12 13" key="1">
    <citation type="submission" date="2018-04" db="EMBL/GenBank/DDBJ databases">
        <title>Genomic Encyclopedia of Type Strains, Phase IV (KMG-IV): sequencing the most valuable type-strain genomes for metagenomic binning, comparative biology and taxonomic classification.</title>
        <authorList>
            <person name="Goeker M."/>
        </authorList>
    </citation>
    <scope>NUCLEOTIDE SEQUENCE [LARGE SCALE GENOMIC DNA]</scope>
    <source>
        <strain evidence="12 13">DSM 14823</strain>
    </source>
</reference>
<sequence>MFVDKATITVKAGDGGNGCCSFHREKFVPRGGPDGGDGGAGGNVILEATNSEQSLVSLIYNRHYQARNGEQGKGSNMHGRKAQDIILKVPVGTVITDRTTGELIADMEENGKQVTVAVGGRGGRGNPRFATNTNRAPREWEPGEPGEERELNLELKTIADVGLVGYPNAGKSTLLRAVSAARPKVAPYPFTTLHPVVGVIEYPDYSRLTVADIPGLIEGAHDNVGLGHAFLKHIERTVVLAYVLDMGGVDGRLPWDDLAHLREELELYMKGLSKRPALVVANKMDLPGAAENLELLRAELASEPIEIVPASAASGEIGELKEKLRAMVEERKKSPFDF</sequence>
<dbReference type="GO" id="GO:0000287">
    <property type="term" value="F:magnesium ion binding"/>
    <property type="evidence" value="ECO:0007669"/>
    <property type="project" value="InterPro"/>
</dbReference>
<feature type="domain" description="OBG-type G" evidence="10">
    <location>
        <begin position="159"/>
        <end position="329"/>
    </location>
</feature>
<comment type="cofactor">
    <cofactor evidence="8">
        <name>Mg(2+)</name>
        <dbReference type="ChEBI" id="CHEBI:18420"/>
    </cofactor>
</comment>
<dbReference type="EMBL" id="QEKH01000013">
    <property type="protein sequence ID" value="PVY41542.1"/>
    <property type="molecule type" value="Genomic_DNA"/>
</dbReference>
<dbReference type="SUPFAM" id="SSF52540">
    <property type="entry name" value="P-loop containing nucleoside triphosphate hydrolases"/>
    <property type="match status" value="1"/>
</dbReference>
<dbReference type="GO" id="GO:0005525">
    <property type="term" value="F:GTP binding"/>
    <property type="evidence" value="ECO:0007669"/>
    <property type="project" value="UniProtKB-UniRule"/>
</dbReference>
<comment type="caution">
    <text evidence="12">The sequence shown here is derived from an EMBL/GenBank/DDBJ whole genome shotgun (WGS) entry which is preliminary data.</text>
</comment>
<gene>
    <name evidence="8" type="primary">obg</name>
    <name evidence="12" type="ORF">C8D82_11314</name>
</gene>
<dbReference type="InterPro" id="IPR027417">
    <property type="entry name" value="P-loop_NTPase"/>
</dbReference>
<dbReference type="FunFam" id="2.70.210.12:FF:000001">
    <property type="entry name" value="GTPase Obg"/>
    <property type="match status" value="1"/>
</dbReference>
<keyword evidence="4 8" id="KW-0547">Nucleotide-binding</keyword>
<dbReference type="InterPro" id="IPR006169">
    <property type="entry name" value="GTP1_OBG_dom"/>
</dbReference>
<dbReference type="AlphaFoldDB" id="A0A2U1AYU5"/>
<evidence type="ECO:0000313" key="13">
    <source>
        <dbReference type="Proteomes" id="UP000245959"/>
    </source>
</evidence>
<feature type="binding site" evidence="8">
    <location>
        <begin position="282"/>
        <end position="285"/>
    </location>
    <ligand>
        <name>GTP</name>
        <dbReference type="ChEBI" id="CHEBI:37565"/>
    </ligand>
</feature>
<keyword evidence="2 8" id="KW-0963">Cytoplasm</keyword>
<dbReference type="NCBIfam" id="NF008956">
    <property type="entry name" value="PRK12299.1"/>
    <property type="match status" value="1"/>
</dbReference>
<evidence type="ECO:0000256" key="4">
    <source>
        <dbReference type="ARBA" id="ARBA00022741"/>
    </source>
</evidence>
<dbReference type="CDD" id="cd01898">
    <property type="entry name" value="Obg"/>
    <property type="match status" value="1"/>
</dbReference>
<dbReference type="EC" id="3.6.5.-" evidence="8"/>
<dbReference type="GO" id="GO:0043022">
    <property type="term" value="F:ribosome binding"/>
    <property type="evidence" value="ECO:0007669"/>
    <property type="project" value="UniProtKB-ARBA"/>
</dbReference>
<evidence type="ECO:0000259" key="11">
    <source>
        <dbReference type="PROSITE" id="PS51883"/>
    </source>
</evidence>
<feature type="domain" description="Obg" evidence="11">
    <location>
        <begin position="1"/>
        <end position="158"/>
    </location>
</feature>
<dbReference type="PROSITE" id="PS51710">
    <property type="entry name" value="G_OBG"/>
    <property type="match status" value="1"/>
</dbReference>
<dbReference type="Pfam" id="PF01018">
    <property type="entry name" value="GTP1_OBG"/>
    <property type="match status" value="1"/>
</dbReference>
<feature type="binding site" evidence="8">
    <location>
        <begin position="165"/>
        <end position="172"/>
    </location>
    <ligand>
        <name>GTP</name>
        <dbReference type="ChEBI" id="CHEBI:37565"/>
    </ligand>
</feature>
<keyword evidence="13" id="KW-1185">Reference proteome</keyword>
<comment type="subcellular location">
    <subcellularLocation>
        <location evidence="8">Cytoplasm</location>
    </subcellularLocation>
</comment>
<name>A0A2U1AYU5_9BACT</name>
<dbReference type="NCBIfam" id="TIGR02729">
    <property type="entry name" value="Obg_CgtA"/>
    <property type="match status" value="1"/>
</dbReference>
<protein>
    <recommendedName>
        <fullName evidence="8">GTPase Obg</fullName>
        <ecNumber evidence="8">3.6.5.-</ecNumber>
    </recommendedName>
    <alternativeName>
        <fullName evidence="8">GTP-binding protein Obg</fullName>
    </alternativeName>
</protein>
<evidence type="ECO:0000256" key="8">
    <source>
        <dbReference type="HAMAP-Rule" id="MF_01454"/>
    </source>
</evidence>
<dbReference type="HAMAP" id="MF_01454">
    <property type="entry name" value="GTPase_Obg"/>
    <property type="match status" value="1"/>
</dbReference>
<dbReference type="InterPro" id="IPR006073">
    <property type="entry name" value="GTP-bd"/>
</dbReference>
<dbReference type="Gene3D" id="2.70.210.12">
    <property type="entry name" value="GTP1/OBG domain"/>
    <property type="match status" value="1"/>
</dbReference>
<feature type="binding site" evidence="8">
    <location>
        <position position="192"/>
    </location>
    <ligand>
        <name>Mg(2+)</name>
        <dbReference type="ChEBI" id="CHEBI:18420"/>
    </ligand>
</feature>
<dbReference type="PANTHER" id="PTHR11702:SF31">
    <property type="entry name" value="MITOCHONDRIAL RIBOSOME-ASSOCIATED GTPASE 2"/>
    <property type="match status" value="1"/>
</dbReference>
<keyword evidence="3 8" id="KW-0479">Metal-binding</keyword>
<dbReference type="GO" id="GO:0042254">
    <property type="term" value="P:ribosome biogenesis"/>
    <property type="evidence" value="ECO:0007669"/>
    <property type="project" value="UniProtKB-UniRule"/>
</dbReference>
<evidence type="ECO:0000256" key="6">
    <source>
        <dbReference type="ARBA" id="ARBA00022842"/>
    </source>
</evidence>
<evidence type="ECO:0000256" key="7">
    <source>
        <dbReference type="ARBA" id="ARBA00023134"/>
    </source>
</evidence>
<accession>A0A2U1AYU5</accession>
<dbReference type="PANTHER" id="PTHR11702">
    <property type="entry name" value="DEVELOPMENTALLY REGULATED GTP-BINDING PROTEIN-RELATED"/>
    <property type="match status" value="1"/>
</dbReference>
<feature type="region of interest" description="Disordered" evidence="9">
    <location>
        <begin position="118"/>
        <end position="146"/>
    </location>
</feature>
<evidence type="ECO:0000256" key="5">
    <source>
        <dbReference type="ARBA" id="ARBA00022801"/>
    </source>
</evidence>
<feature type="compositionally biased region" description="Basic and acidic residues" evidence="9">
    <location>
        <begin position="136"/>
        <end position="146"/>
    </location>
</feature>
<feature type="binding site" evidence="8">
    <location>
        <position position="172"/>
    </location>
    <ligand>
        <name>Mg(2+)</name>
        <dbReference type="ChEBI" id="CHEBI:18420"/>
    </ligand>
</feature>
<dbReference type="PRINTS" id="PR00326">
    <property type="entry name" value="GTP1OBG"/>
</dbReference>
<comment type="function">
    <text evidence="8">An essential GTPase which binds GTP, GDP and possibly (p)ppGpp with moderate affinity, with high nucleotide exchange rates and a fairly low GTP hydrolysis rate. Plays a role in control of the cell cycle, stress response, ribosome biogenesis and in those bacteria that undergo differentiation, in morphogenesis control.</text>
</comment>
<dbReference type="NCBIfam" id="NF008955">
    <property type="entry name" value="PRK12297.1"/>
    <property type="match status" value="1"/>
</dbReference>
<feature type="binding site" evidence="8">
    <location>
        <begin position="311"/>
        <end position="313"/>
    </location>
    <ligand>
        <name>GTP</name>
        <dbReference type="ChEBI" id="CHEBI:37565"/>
    </ligand>
</feature>
<feature type="binding site" evidence="8">
    <location>
        <begin position="190"/>
        <end position="194"/>
    </location>
    <ligand>
        <name>GTP</name>
        <dbReference type="ChEBI" id="CHEBI:37565"/>
    </ligand>
</feature>
<organism evidence="12 13">
    <name type="scientific">Victivallis vadensis</name>
    <dbReference type="NCBI Taxonomy" id="172901"/>
    <lineage>
        <taxon>Bacteria</taxon>
        <taxon>Pseudomonadati</taxon>
        <taxon>Lentisphaerota</taxon>
        <taxon>Lentisphaeria</taxon>
        <taxon>Victivallales</taxon>
        <taxon>Victivallaceae</taxon>
        <taxon>Victivallis</taxon>
    </lineage>
</organism>
<evidence type="ECO:0000256" key="3">
    <source>
        <dbReference type="ARBA" id="ARBA00022723"/>
    </source>
</evidence>
<keyword evidence="5 8" id="KW-0378">Hydrolase</keyword>
<dbReference type="RefSeq" id="WP_165832963.1">
    <property type="nucleotide sequence ID" value="NZ_CABMMC010000044.1"/>
</dbReference>
<dbReference type="GO" id="GO:0005737">
    <property type="term" value="C:cytoplasm"/>
    <property type="evidence" value="ECO:0007669"/>
    <property type="project" value="UniProtKB-SubCell"/>
</dbReference>
<dbReference type="Pfam" id="PF01926">
    <property type="entry name" value="MMR_HSR1"/>
    <property type="match status" value="1"/>
</dbReference>
<dbReference type="PIRSF" id="PIRSF002401">
    <property type="entry name" value="GTP_bd_Obg/CgtA"/>
    <property type="match status" value="1"/>
</dbReference>
<evidence type="ECO:0000259" key="10">
    <source>
        <dbReference type="PROSITE" id="PS51710"/>
    </source>
</evidence>
<keyword evidence="7 8" id="KW-0342">GTP-binding</keyword>
<comment type="subunit">
    <text evidence="8">Monomer.</text>
</comment>
<dbReference type="GO" id="GO:0003924">
    <property type="term" value="F:GTPase activity"/>
    <property type="evidence" value="ECO:0007669"/>
    <property type="project" value="UniProtKB-UniRule"/>
</dbReference>
<evidence type="ECO:0000256" key="9">
    <source>
        <dbReference type="SAM" id="MobiDB-lite"/>
    </source>
</evidence>
<dbReference type="InterPro" id="IPR045086">
    <property type="entry name" value="OBG_GTPase"/>
</dbReference>
<dbReference type="GeneID" id="78295271"/>
<dbReference type="SUPFAM" id="SSF82051">
    <property type="entry name" value="Obg GTP-binding protein N-terminal domain"/>
    <property type="match status" value="1"/>
</dbReference>
<evidence type="ECO:0000256" key="2">
    <source>
        <dbReference type="ARBA" id="ARBA00022490"/>
    </source>
</evidence>
<comment type="similarity">
    <text evidence="1 8">Belongs to the TRAFAC class OBG-HflX-like GTPase superfamily. OBG GTPase family.</text>
</comment>
<dbReference type="PROSITE" id="PS51883">
    <property type="entry name" value="OBG"/>
    <property type="match status" value="1"/>
</dbReference>
<keyword evidence="6 8" id="KW-0460">Magnesium</keyword>
<dbReference type="InterPro" id="IPR014100">
    <property type="entry name" value="GTP-bd_Obg/CgtA"/>
</dbReference>
<dbReference type="InterPro" id="IPR031167">
    <property type="entry name" value="G_OBG"/>
</dbReference>
<evidence type="ECO:0000313" key="12">
    <source>
        <dbReference type="EMBL" id="PVY41542.1"/>
    </source>
</evidence>
<dbReference type="Gene3D" id="3.40.50.300">
    <property type="entry name" value="P-loop containing nucleotide triphosphate hydrolases"/>
    <property type="match status" value="1"/>
</dbReference>
<feature type="binding site" evidence="8">
    <location>
        <begin position="212"/>
        <end position="215"/>
    </location>
    <ligand>
        <name>GTP</name>
        <dbReference type="ChEBI" id="CHEBI:37565"/>
    </ligand>
</feature>
<dbReference type="Proteomes" id="UP000245959">
    <property type="component" value="Unassembled WGS sequence"/>
</dbReference>
<evidence type="ECO:0000256" key="1">
    <source>
        <dbReference type="ARBA" id="ARBA00007699"/>
    </source>
</evidence>